<dbReference type="InterPro" id="IPR050572">
    <property type="entry name" value="Fe-S_Ferredoxin"/>
</dbReference>
<dbReference type="Gene3D" id="2.30.110.10">
    <property type="entry name" value="Electron Transport, Fmn-binding Protein, Chain A"/>
    <property type="match status" value="1"/>
</dbReference>
<dbReference type="InterPro" id="IPR017900">
    <property type="entry name" value="4Fe4S_Fe_S_CS"/>
</dbReference>
<dbReference type="AlphaFoldDB" id="A0A6N7S8S4"/>
<dbReference type="Proteomes" id="UP000480929">
    <property type="component" value="Unassembled WGS sequence"/>
</dbReference>
<evidence type="ECO:0000313" key="9">
    <source>
        <dbReference type="EMBL" id="MSA90199.1"/>
    </source>
</evidence>
<dbReference type="EMBL" id="WKPJ01000022">
    <property type="protein sequence ID" value="MSA90199.1"/>
    <property type="molecule type" value="Genomic_DNA"/>
</dbReference>
<evidence type="ECO:0000256" key="2">
    <source>
        <dbReference type="ARBA" id="ARBA00022485"/>
    </source>
</evidence>
<dbReference type="PANTHER" id="PTHR43687:SF6">
    <property type="entry name" value="L-ASPARTATE SEMIALDEHYDE SULFURTRANSFERASE IRON-SULFUR SUBUNIT"/>
    <property type="match status" value="1"/>
</dbReference>
<dbReference type="OrthoDB" id="9794954at2"/>
<dbReference type="Proteomes" id="UP000433575">
    <property type="component" value="Unassembled WGS sequence"/>
</dbReference>
<reference evidence="11 12" key="1">
    <citation type="journal article" date="2019" name="Nat. Med.">
        <title>A library of human gut bacterial isolates paired with longitudinal multiomics data enables mechanistic microbiome research.</title>
        <authorList>
            <person name="Poyet M."/>
            <person name="Groussin M."/>
            <person name="Gibbons S.M."/>
            <person name="Avila-Pacheco J."/>
            <person name="Jiang X."/>
            <person name="Kearney S.M."/>
            <person name="Perrotta A.R."/>
            <person name="Berdy B."/>
            <person name="Zhao S."/>
            <person name="Lieberman T.D."/>
            <person name="Swanson P.K."/>
            <person name="Smith M."/>
            <person name="Roesemann S."/>
            <person name="Alexander J.E."/>
            <person name="Rich S.A."/>
            <person name="Livny J."/>
            <person name="Vlamakis H."/>
            <person name="Clish C."/>
            <person name="Bullock K."/>
            <person name="Deik A."/>
            <person name="Scott J."/>
            <person name="Pierce K.A."/>
            <person name="Xavier R.J."/>
            <person name="Alm E.J."/>
        </authorList>
    </citation>
    <scope>NUCLEOTIDE SEQUENCE [LARGE SCALE GENOMIC DNA]</scope>
    <source>
        <strain evidence="9 11">BIOML-A4</strain>
        <strain evidence="10 12">BIOML-A5</strain>
    </source>
</reference>
<keyword evidence="6" id="KW-0408">Iron</keyword>
<evidence type="ECO:0000313" key="11">
    <source>
        <dbReference type="Proteomes" id="UP000433575"/>
    </source>
</evidence>
<dbReference type="RefSeq" id="WP_154239456.1">
    <property type="nucleotide sequence ID" value="NZ_WKPK01000024.1"/>
</dbReference>
<evidence type="ECO:0000259" key="8">
    <source>
        <dbReference type="PROSITE" id="PS51379"/>
    </source>
</evidence>
<dbReference type="InterPro" id="IPR017896">
    <property type="entry name" value="4Fe4S_Fe-S-bd"/>
</dbReference>
<dbReference type="GO" id="GO:0046872">
    <property type="term" value="F:metal ion binding"/>
    <property type="evidence" value="ECO:0007669"/>
    <property type="project" value="UniProtKB-KW"/>
</dbReference>
<sequence length="194" mass="21765">MKRIHSTIVATIGNDGHPQVRAIDIMLIESGKPIFLTARGKAFYDQLISQKFVALSGVKEGCSISLRGKVRKAEPNLMEKIFEQNPYMQTIYPPSARSALTVFELYEGQGEYFDLNSRPIYRQSFTIGGAEKNKLQYTVTSACSGCGLCLEICPQHCIEWNGKKARIQPEHCLHCGLCFERCPQQAVVRTDESE</sequence>
<keyword evidence="12" id="KW-1185">Reference proteome</keyword>
<keyword evidence="1" id="KW-0813">Transport</keyword>
<evidence type="ECO:0000256" key="6">
    <source>
        <dbReference type="ARBA" id="ARBA00023004"/>
    </source>
</evidence>
<dbReference type="PROSITE" id="PS51379">
    <property type="entry name" value="4FE4S_FER_2"/>
    <property type="match status" value="2"/>
</dbReference>
<dbReference type="GO" id="GO:0051539">
    <property type="term" value="F:4 iron, 4 sulfur cluster binding"/>
    <property type="evidence" value="ECO:0007669"/>
    <property type="project" value="UniProtKB-KW"/>
</dbReference>
<keyword evidence="5" id="KW-0249">Electron transport</keyword>
<evidence type="ECO:0000313" key="12">
    <source>
        <dbReference type="Proteomes" id="UP000480929"/>
    </source>
</evidence>
<proteinExistence type="predicted"/>
<evidence type="ECO:0000256" key="1">
    <source>
        <dbReference type="ARBA" id="ARBA00022448"/>
    </source>
</evidence>
<dbReference type="SUPFAM" id="SSF54862">
    <property type="entry name" value="4Fe-4S ferredoxins"/>
    <property type="match status" value="1"/>
</dbReference>
<keyword evidence="3" id="KW-0479">Metal-binding</keyword>
<comment type="caution">
    <text evidence="9">The sequence shown here is derived from an EMBL/GenBank/DDBJ whole genome shotgun (WGS) entry which is preliminary data.</text>
</comment>
<feature type="domain" description="4Fe-4S ferredoxin-type" evidence="8">
    <location>
        <begin position="133"/>
        <end position="162"/>
    </location>
</feature>
<name>A0A6N7S8S4_9FIRM</name>
<feature type="domain" description="4Fe-4S ferredoxin-type" evidence="8">
    <location>
        <begin position="163"/>
        <end position="192"/>
    </location>
</feature>
<evidence type="ECO:0000313" key="10">
    <source>
        <dbReference type="EMBL" id="MSC33929.1"/>
    </source>
</evidence>
<evidence type="ECO:0000256" key="7">
    <source>
        <dbReference type="ARBA" id="ARBA00023014"/>
    </source>
</evidence>
<evidence type="ECO:0000256" key="3">
    <source>
        <dbReference type="ARBA" id="ARBA00022723"/>
    </source>
</evidence>
<dbReference type="Pfam" id="PF12838">
    <property type="entry name" value="Fer4_7"/>
    <property type="match status" value="1"/>
</dbReference>
<evidence type="ECO:0000256" key="4">
    <source>
        <dbReference type="ARBA" id="ARBA00022737"/>
    </source>
</evidence>
<dbReference type="InterPro" id="IPR012349">
    <property type="entry name" value="Split_barrel_FMN-bd"/>
</dbReference>
<dbReference type="SUPFAM" id="SSF50475">
    <property type="entry name" value="FMN-binding split barrel"/>
    <property type="match status" value="1"/>
</dbReference>
<dbReference type="PROSITE" id="PS00198">
    <property type="entry name" value="4FE4S_FER_1"/>
    <property type="match status" value="2"/>
</dbReference>
<dbReference type="Gene3D" id="3.30.70.20">
    <property type="match status" value="1"/>
</dbReference>
<evidence type="ECO:0000256" key="5">
    <source>
        <dbReference type="ARBA" id="ARBA00022982"/>
    </source>
</evidence>
<organism evidence="9 11">
    <name type="scientific">Holdemania massiliensis</name>
    <dbReference type="NCBI Taxonomy" id="1468449"/>
    <lineage>
        <taxon>Bacteria</taxon>
        <taxon>Bacillati</taxon>
        <taxon>Bacillota</taxon>
        <taxon>Erysipelotrichia</taxon>
        <taxon>Erysipelotrichales</taxon>
        <taxon>Erysipelotrichaceae</taxon>
        <taxon>Holdemania</taxon>
    </lineage>
</organism>
<gene>
    <name evidence="10" type="ORF">GKD88_12445</name>
    <name evidence="9" type="ORF">GKE08_12775</name>
</gene>
<dbReference type="PANTHER" id="PTHR43687">
    <property type="entry name" value="ADENYLYLSULFATE REDUCTASE, BETA SUBUNIT"/>
    <property type="match status" value="1"/>
</dbReference>
<protein>
    <submittedName>
        <fullName evidence="9">4Fe-4S dicluster domain-containing protein</fullName>
    </submittedName>
</protein>
<accession>A0A6N7S8S4</accession>
<dbReference type="EMBL" id="WKPI01000024">
    <property type="protein sequence ID" value="MSC33929.1"/>
    <property type="molecule type" value="Genomic_DNA"/>
</dbReference>
<keyword evidence="4" id="KW-0677">Repeat</keyword>
<keyword evidence="2" id="KW-0004">4Fe-4S</keyword>
<keyword evidence="7" id="KW-0411">Iron-sulfur</keyword>